<evidence type="ECO:0000259" key="4">
    <source>
        <dbReference type="PROSITE" id="PS50102"/>
    </source>
</evidence>
<evidence type="ECO:0000256" key="2">
    <source>
        <dbReference type="ARBA" id="ARBA00022884"/>
    </source>
</evidence>
<accession>A0A7S3MXR3</accession>
<dbReference type="InterPro" id="IPR000504">
    <property type="entry name" value="RRM_dom"/>
</dbReference>
<organism evidence="5">
    <name type="scientific">Strombidium inclinatum</name>
    <dbReference type="NCBI Taxonomy" id="197538"/>
    <lineage>
        <taxon>Eukaryota</taxon>
        <taxon>Sar</taxon>
        <taxon>Alveolata</taxon>
        <taxon>Ciliophora</taxon>
        <taxon>Intramacronucleata</taxon>
        <taxon>Spirotrichea</taxon>
        <taxon>Oligotrichia</taxon>
        <taxon>Strombidiidae</taxon>
        <taxon>Strombidium</taxon>
    </lineage>
</organism>
<evidence type="ECO:0000256" key="1">
    <source>
        <dbReference type="ARBA" id="ARBA00022737"/>
    </source>
</evidence>
<dbReference type="InterPro" id="IPR050666">
    <property type="entry name" value="ESRP"/>
</dbReference>
<feature type="domain" description="RRM" evidence="4">
    <location>
        <begin position="2"/>
        <end position="80"/>
    </location>
</feature>
<dbReference type="EMBL" id="HBIH01019152">
    <property type="protein sequence ID" value="CAE0327023.1"/>
    <property type="molecule type" value="Transcribed_RNA"/>
</dbReference>
<dbReference type="GO" id="GO:0003723">
    <property type="term" value="F:RNA binding"/>
    <property type="evidence" value="ECO:0007669"/>
    <property type="project" value="UniProtKB-UniRule"/>
</dbReference>
<name>A0A7S3MXR3_9SPIT</name>
<reference evidence="5" key="1">
    <citation type="submission" date="2021-01" db="EMBL/GenBank/DDBJ databases">
        <authorList>
            <person name="Corre E."/>
            <person name="Pelletier E."/>
            <person name="Niang G."/>
            <person name="Scheremetjew M."/>
            <person name="Finn R."/>
            <person name="Kale V."/>
            <person name="Holt S."/>
            <person name="Cochrane G."/>
            <person name="Meng A."/>
            <person name="Brown T."/>
            <person name="Cohen L."/>
        </authorList>
    </citation>
    <scope>NUCLEOTIDE SEQUENCE</scope>
    <source>
        <strain evidence="5">S3</strain>
    </source>
</reference>
<dbReference type="SMART" id="SM00360">
    <property type="entry name" value="RRM"/>
    <property type="match status" value="2"/>
</dbReference>
<dbReference type="PROSITE" id="PS50102">
    <property type="entry name" value="RRM"/>
    <property type="match status" value="2"/>
</dbReference>
<dbReference type="Pfam" id="PF00076">
    <property type="entry name" value="RRM_1"/>
    <property type="match status" value="2"/>
</dbReference>
<feature type="domain" description="RRM" evidence="4">
    <location>
        <begin position="115"/>
        <end position="190"/>
    </location>
</feature>
<dbReference type="PANTHER" id="PTHR13976">
    <property type="entry name" value="HETEROGENEOUS NUCLEAR RIBONUCLEOPROTEIN-RELATED"/>
    <property type="match status" value="1"/>
</dbReference>
<sequence>MVALKIRGLPYQTRREELYDFFKDFAVREKSVVFGLGPDGRKNGFGSILFENEVEATQAMTALQRQHVGDRYVELSPISYNDYLNFNSNVPKGGAAGGQEFVKLSQYVGDDNKDRCLVMRGLPYRINVEEIVAFFEGYGNLSKQDVFIEQRFGKRTGSALVIFENQDVAQDAKQTMNKQIIGQESRYVELFDCNDEFMQKICNLYPTTSQ</sequence>
<keyword evidence="2 3" id="KW-0694">RNA-binding</keyword>
<evidence type="ECO:0000256" key="3">
    <source>
        <dbReference type="PROSITE-ProRule" id="PRU00176"/>
    </source>
</evidence>
<dbReference type="CDD" id="cd12254">
    <property type="entry name" value="RRM_hnRNPH_ESRPs_RBM12_like"/>
    <property type="match status" value="2"/>
</dbReference>
<dbReference type="InterPro" id="IPR012677">
    <property type="entry name" value="Nucleotide-bd_a/b_plait_sf"/>
</dbReference>
<proteinExistence type="predicted"/>
<gene>
    <name evidence="5" type="ORF">SINC0208_LOCUS7650</name>
</gene>
<keyword evidence="1" id="KW-0677">Repeat</keyword>
<protein>
    <recommendedName>
        <fullName evidence="4">RRM domain-containing protein</fullName>
    </recommendedName>
</protein>
<dbReference type="Gene3D" id="3.30.70.330">
    <property type="match status" value="2"/>
</dbReference>
<evidence type="ECO:0000313" key="5">
    <source>
        <dbReference type="EMBL" id="CAE0327023.1"/>
    </source>
</evidence>
<dbReference type="AlphaFoldDB" id="A0A7S3MXR3"/>
<dbReference type="InterPro" id="IPR035979">
    <property type="entry name" value="RBD_domain_sf"/>
</dbReference>
<dbReference type="SUPFAM" id="SSF54928">
    <property type="entry name" value="RNA-binding domain, RBD"/>
    <property type="match status" value="1"/>
</dbReference>